<evidence type="ECO:0000256" key="1">
    <source>
        <dbReference type="SAM" id="MobiDB-lite"/>
    </source>
</evidence>
<dbReference type="Proteomes" id="UP000574067">
    <property type="component" value="Unassembled WGS sequence"/>
</dbReference>
<dbReference type="SMART" id="SM00771">
    <property type="entry name" value="ZipA_C"/>
    <property type="match status" value="1"/>
</dbReference>
<sequence>MSLTLALSILAGLVLLALVVQSLWSARKSEPRRAEPTPAAPAAPRMEPPLGGDLAPTPAPMPMDSAELVDARRGGDPALAAAGAAVGLAGEAVAPGVEPVMGAAVAETAPVAVQAEAAAPAPAQAPVPAVRRGPRIDALIDVIANLTLDTRVSGDLVLAHLPATRRAGTKPFLVEGLNAATAEWEPPQPGQQYRQLQAGVQLANRHGALNEIEYSEFVQKLQPFADSVGAAVEMPDMLEAVARAKELDHFANQHDAQLAVQLVARKAPWSVSYLQQATLKHGFVPGSLPGRLVLPGAEEGAPPVLVLAFDPQAALAENPNAVSVKLVSLSLDVPQTPEAEDPFGTWLRAMSALAAELEADLVDEAGRRVVPEAFEPIKSELEGLYRQLEGRDLAAGSAAARRLFS</sequence>
<protein>
    <submittedName>
        <fullName evidence="3">Cell division protein FtsZ</fullName>
    </submittedName>
</protein>
<dbReference type="InterPro" id="IPR007449">
    <property type="entry name" value="ZipA_FtsZ-bd_C"/>
</dbReference>
<keyword evidence="4" id="KW-1185">Reference proteome</keyword>
<proteinExistence type="predicted"/>
<gene>
    <name evidence="3" type="ORF">HHL10_05765</name>
</gene>
<accession>A0A848F8X1</accession>
<dbReference type="InterPro" id="IPR036765">
    <property type="entry name" value="ZipA_FtsZ-bd_C_sf"/>
</dbReference>
<reference evidence="3 4" key="1">
    <citation type="submission" date="2020-04" db="EMBL/GenBank/DDBJ databases">
        <title>Azohydromonas sp. isolated from soil.</title>
        <authorList>
            <person name="Dahal R.H."/>
        </authorList>
    </citation>
    <scope>NUCLEOTIDE SEQUENCE [LARGE SCALE GENOMIC DNA]</scope>
    <source>
        <strain evidence="3 4">G-1-1-14</strain>
    </source>
</reference>
<dbReference type="EMBL" id="JABBFW010000003">
    <property type="protein sequence ID" value="NML14481.1"/>
    <property type="molecule type" value="Genomic_DNA"/>
</dbReference>
<keyword evidence="3" id="KW-0132">Cell division</keyword>
<dbReference type="AlphaFoldDB" id="A0A848F8X1"/>
<feature type="region of interest" description="Disordered" evidence="1">
    <location>
        <begin position="27"/>
        <end position="64"/>
    </location>
</feature>
<feature type="domain" description="ZipA C-terminal FtsZ-binding" evidence="2">
    <location>
        <begin position="254"/>
        <end position="381"/>
    </location>
</feature>
<organism evidence="3 4">
    <name type="scientific">Azohydromonas caseinilytica</name>
    <dbReference type="NCBI Taxonomy" id="2728836"/>
    <lineage>
        <taxon>Bacteria</taxon>
        <taxon>Pseudomonadati</taxon>
        <taxon>Pseudomonadota</taxon>
        <taxon>Betaproteobacteria</taxon>
        <taxon>Burkholderiales</taxon>
        <taxon>Sphaerotilaceae</taxon>
        <taxon>Azohydromonas</taxon>
    </lineage>
</organism>
<evidence type="ECO:0000259" key="2">
    <source>
        <dbReference type="SMART" id="SM00771"/>
    </source>
</evidence>
<feature type="compositionally biased region" description="Low complexity" evidence="1">
    <location>
        <begin position="36"/>
        <end position="49"/>
    </location>
</feature>
<evidence type="ECO:0000313" key="3">
    <source>
        <dbReference type="EMBL" id="NML14481.1"/>
    </source>
</evidence>
<keyword evidence="3" id="KW-0131">Cell cycle</keyword>
<name>A0A848F8X1_9BURK</name>
<evidence type="ECO:0000313" key="4">
    <source>
        <dbReference type="Proteomes" id="UP000574067"/>
    </source>
</evidence>
<dbReference type="SUPFAM" id="SSF64383">
    <property type="entry name" value="Cell-division protein ZipA, C-terminal domain"/>
    <property type="match status" value="1"/>
</dbReference>
<dbReference type="GO" id="GO:0090529">
    <property type="term" value="P:cell septum assembly"/>
    <property type="evidence" value="ECO:0007669"/>
    <property type="project" value="InterPro"/>
</dbReference>
<comment type="caution">
    <text evidence="3">The sequence shown here is derived from an EMBL/GenBank/DDBJ whole genome shotgun (WGS) entry which is preliminary data.</text>
</comment>
<dbReference type="RefSeq" id="WP_169159398.1">
    <property type="nucleotide sequence ID" value="NZ_JABBFW010000003.1"/>
</dbReference>